<dbReference type="EMBL" id="JACDQQ010002166">
    <property type="protein sequence ID" value="MBA0087756.1"/>
    <property type="molecule type" value="Genomic_DNA"/>
</dbReference>
<sequence>MKIVREIALLVVALRCLGAVLAGSTGPDDRAITDPQAIVSAANSSARAVSVDDLFYTRSVFGAAWSPDGQEVLFSSDISGRFNLWKVRAPGGWPIQLT</sequence>
<dbReference type="Proteomes" id="UP000567293">
    <property type="component" value="Unassembled WGS sequence"/>
</dbReference>
<dbReference type="Pfam" id="PF07676">
    <property type="entry name" value="PD40"/>
    <property type="match status" value="1"/>
</dbReference>
<comment type="caution">
    <text evidence="2">The sequence shown here is derived from an EMBL/GenBank/DDBJ whole genome shotgun (WGS) entry which is preliminary data.</text>
</comment>
<reference evidence="2" key="1">
    <citation type="submission" date="2020-06" db="EMBL/GenBank/DDBJ databases">
        <title>Legume-microbial interactions unlock mineral nutrients during tropical forest succession.</title>
        <authorList>
            <person name="Epihov D.Z."/>
        </authorList>
    </citation>
    <scope>NUCLEOTIDE SEQUENCE [LARGE SCALE GENOMIC DNA]</scope>
    <source>
        <strain evidence="2">Pan2503</strain>
    </source>
</reference>
<evidence type="ECO:0000313" key="3">
    <source>
        <dbReference type="Proteomes" id="UP000567293"/>
    </source>
</evidence>
<dbReference type="AlphaFoldDB" id="A0A7V8NUT4"/>
<feature type="chain" id="PRO_5030706944" evidence="1">
    <location>
        <begin position="23"/>
        <end position="98"/>
    </location>
</feature>
<dbReference type="InterPro" id="IPR011659">
    <property type="entry name" value="WD40"/>
</dbReference>
<organism evidence="2 3">
    <name type="scientific">Candidatus Acidiferrum panamense</name>
    <dbReference type="NCBI Taxonomy" id="2741543"/>
    <lineage>
        <taxon>Bacteria</taxon>
        <taxon>Pseudomonadati</taxon>
        <taxon>Acidobacteriota</taxon>
        <taxon>Terriglobia</taxon>
        <taxon>Candidatus Acidiferrales</taxon>
        <taxon>Candidatus Acidiferrum</taxon>
    </lineage>
</organism>
<dbReference type="InterPro" id="IPR011042">
    <property type="entry name" value="6-blade_b-propeller_TolB-like"/>
</dbReference>
<dbReference type="Gene3D" id="2.120.10.30">
    <property type="entry name" value="TolB, C-terminal domain"/>
    <property type="match status" value="1"/>
</dbReference>
<proteinExistence type="predicted"/>
<evidence type="ECO:0000313" key="2">
    <source>
        <dbReference type="EMBL" id="MBA0087756.1"/>
    </source>
</evidence>
<keyword evidence="1" id="KW-0732">Signal</keyword>
<name>A0A7V8NUT4_9BACT</name>
<protein>
    <submittedName>
        <fullName evidence="2">PD40 domain-containing protein</fullName>
    </submittedName>
</protein>
<feature type="non-terminal residue" evidence="2">
    <location>
        <position position="98"/>
    </location>
</feature>
<keyword evidence="3" id="KW-1185">Reference proteome</keyword>
<gene>
    <name evidence="2" type="ORF">HRJ53_22450</name>
</gene>
<accession>A0A7V8NUT4</accession>
<feature type="signal peptide" evidence="1">
    <location>
        <begin position="1"/>
        <end position="22"/>
    </location>
</feature>
<dbReference type="SUPFAM" id="SSF82171">
    <property type="entry name" value="DPP6 N-terminal domain-like"/>
    <property type="match status" value="1"/>
</dbReference>
<evidence type="ECO:0000256" key="1">
    <source>
        <dbReference type="SAM" id="SignalP"/>
    </source>
</evidence>